<dbReference type="InterPro" id="IPR036179">
    <property type="entry name" value="Ig-like_dom_sf"/>
</dbReference>
<name>A0A3Q3W2P0_MOLML</name>
<dbReference type="InterPro" id="IPR003599">
    <property type="entry name" value="Ig_sub"/>
</dbReference>
<dbReference type="Ensembl" id="ENSMMOT00000008424.1">
    <property type="protein sequence ID" value="ENSMMOP00000008273.1"/>
    <property type="gene ID" value="ENSMMOG00000006410.1"/>
</dbReference>
<dbReference type="SUPFAM" id="SSF48726">
    <property type="entry name" value="Immunoglobulin"/>
    <property type="match status" value="1"/>
</dbReference>
<dbReference type="Proteomes" id="UP000261620">
    <property type="component" value="Unplaced"/>
</dbReference>
<sequence length="129" mass="14705">MSKLCTKLCYISNFQIAQPGQEIILKCGNMSNYGCSTFWFRRASGNTIQCMATMNQGHGQPAYCNEFKSGNIDMYSNITTVFLKIKKVDFSDSGLYFCGFYTQGLPVFCEVHLKVSGKVILDKFYLYRF</sequence>
<evidence type="ECO:0000259" key="1">
    <source>
        <dbReference type="SMART" id="SM00409"/>
    </source>
</evidence>
<dbReference type="OMA" id="CISVMFK"/>
<dbReference type="InterPro" id="IPR013106">
    <property type="entry name" value="Ig_V-set"/>
</dbReference>
<dbReference type="Pfam" id="PF07686">
    <property type="entry name" value="V-set"/>
    <property type="match status" value="1"/>
</dbReference>
<dbReference type="SMART" id="SM00409">
    <property type="entry name" value="IG"/>
    <property type="match status" value="1"/>
</dbReference>
<evidence type="ECO:0000313" key="3">
    <source>
        <dbReference type="Proteomes" id="UP000261620"/>
    </source>
</evidence>
<protein>
    <recommendedName>
        <fullName evidence="1">Immunoglobulin domain-containing protein</fullName>
    </recommendedName>
</protein>
<proteinExistence type="predicted"/>
<reference evidence="2" key="2">
    <citation type="submission" date="2025-09" db="UniProtKB">
        <authorList>
            <consortium name="Ensembl"/>
        </authorList>
    </citation>
    <scope>IDENTIFICATION</scope>
</reference>
<keyword evidence="3" id="KW-1185">Reference proteome</keyword>
<dbReference type="STRING" id="94237.ENSMMOP00000008273"/>
<accession>A0A3Q3W2P0</accession>
<evidence type="ECO:0000313" key="2">
    <source>
        <dbReference type="Ensembl" id="ENSMMOP00000008273.1"/>
    </source>
</evidence>
<dbReference type="Gene3D" id="2.60.40.10">
    <property type="entry name" value="Immunoglobulins"/>
    <property type="match status" value="1"/>
</dbReference>
<organism evidence="2 3">
    <name type="scientific">Mola mola</name>
    <name type="common">Ocean sunfish</name>
    <name type="synonym">Tetraodon mola</name>
    <dbReference type="NCBI Taxonomy" id="94237"/>
    <lineage>
        <taxon>Eukaryota</taxon>
        <taxon>Metazoa</taxon>
        <taxon>Chordata</taxon>
        <taxon>Craniata</taxon>
        <taxon>Vertebrata</taxon>
        <taxon>Euteleostomi</taxon>
        <taxon>Actinopterygii</taxon>
        <taxon>Neopterygii</taxon>
        <taxon>Teleostei</taxon>
        <taxon>Neoteleostei</taxon>
        <taxon>Acanthomorphata</taxon>
        <taxon>Eupercaria</taxon>
        <taxon>Tetraodontiformes</taxon>
        <taxon>Molidae</taxon>
        <taxon>Mola</taxon>
    </lineage>
</organism>
<reference evidence="2" key="1">
    <citation type="submission" date="2025-08" db="UniProtKB">
        <authorList>
            <consortium name="Ensembl"/>
        </authorList>
    </citation>
    <scope>IDENTIFICATION</scope>
</reference>
<dbReference type="InterPro" id="IPR013783">
    <property type="entry name" value="Ig-like_fold"/>
</dbReference>
<dbReference type="AlphaFoldDB" id="A0A3Q3W2P0"/>
<feature type="domain" description="Immunoglobulin" evidence="1">
    <location>
        <begin position="12"/>
        <end position="116"/>
    </location>
</feature>